<comment type="function">
    <text evidence="13">DNA-dependent ATPase and 5'-3' DNA helicase required for the maintenance of both mitochondrial and nuclear genome stability.</text>
</comment>
<evidence type="ECO:0000313" key="16">
    <source>
        <dbReference type="Proteomes" id="UP000502823"/>
    </source>
</evidence>
<comment type="subunit">
    <text evidence="12">Monomer. Interacts with telomerase.</text>
</comment>
<keyword evidence="10 13" id="KW-0413">Isomerase</keyword>
<sequence length="611" mass="67819">MAEGSREVSVLVCCATLEWLNSQNSVSRRTNFKNVTLRLIRNEFREIFVDMKSEKTSCKYLLKGISVHKKFMAQGKASINFSEQNMVLFIFNAPPTQLLAFLRTMFIKLSADSGRSKVGLRAQLMSSKQCVLQEISPVTLQEVNQAKQKVGCSSTTPPGTMKRVLQRPELPSQKARLSLPLGPGSLTEEQKNVLNAALSGQNIFFTGLAGTGKSYLLRRIIGALPPDVTVATASTGVAACHIGGVTLHSFAGIGSGQASVDHCIELARRPHVQQAWRKCRHLVIDEISMVDGMFFEKLERVARAVRGNDRPFGGLQLILCGDFLQLPPVMKETDQKEVRFCFQSPAWERCVHISFELTQVHRQSDPVFIEILQNVRIGRVTPEVTAQLLATASHKLEGEGILATQLCSHMQDANLINTSKLNNLTGASRMFEATDSDLYSTKILDQMTPVPSSLVLKVGAQVMLMKNLNVADGMVNGARGVVTRFDDKGLPVVRFCSKKEMVMRPERWIVRTGGGALLSRKQIPLRLAWAFSIHKSQGLTLDCVEMSLARVFEAGQAYVALSRAKSLNTLRIVDFDPKQVWANPDVLAFYKKFRRKLHQMQIIPLGRPRIG</sequence>
<dbReference type="PANTHER" id="PTHR47642">
    <property type="entry name" value="ATP-DEPENDENT DNA HELICASE"/>
    <property type="match status" value="1"/>
</dbReference>
<dbReference type="InterPro" id="IPR003593">
    <property type="entry name" value="AAA+_ATPase"/>
</dbReference>
<evidence type="ECO:0000259" key="14">
    <source>
        <dbReference type="SMART" id="SM00382"/>
    </source>
</evidence>
<dbReference type="Gene3D" id="3.40.50.300">
    <property type="entry name" value="P-loop containing nucleotide triphosphate hydrolases"/>
    <property type="match status" value="2"/>
</dbReference>
<dbReference type="Pfam" id="PF21530">
    <property type="entry name" value="Pif1_2B_dom"/>
    <property type="match status" value="1"/>
</dbReference>
<evidence type="ECO:0000256" key="10">
    <source>
        <dbReference type="ARBA" id="ARBA00023235"/>
    </source>
</evidence>
<keyword evidence="4 13" id="KW-0347">Helicase</keyword>
<feature type="binding site" evidence="13">
    <location>
        <begin position="207"/>
        <end position="214"/>
    </location>
    <ligand>
        <name>ATP</name>
        <dbReference type="ChEBI" id="CHEBI:30616"/>
    </ligand>
</feature>
<comment type="subcellular location">
    <subcellularLocation>
        <location evidence="13">Nucleus</location>
    </subcellularLocation>
    <subcellularLocation>
        <location evidence="13">Mitochondrion</location>
    </subcellularLocation>
</comment>
<dbReference type="InterPro" id="IPR048293">
    <property type="entry name" value="PIF1_RRM3_pfh1"/>
</dbReference>
<evidence type="ECO:0000256" key="4">
    <source>
        <dbReference type="ARBA" id="ARBA00022806"/>
    </source>
</evidence>
<keyword evidence="11 13" id="KW-0539">Nucleus</keyword>
<dbReference type="SUPFAM" id="SSF52540">
    <property type="entry name" value="P-loop containing nucleoside triphosphate hydrolases"/>
    <property type="match status" value="2"/>
</dbReference>
<dbReference type="GO" id="GO:0006281">
    <property type="term" value="P:DNA repair"/>
    <property type="evidence" value="ECO:0007669"/>
    <property type="project" value="UniProtKB-UniRule"/>
</dbReference>
<comment type="similarity">
    <text evidence="13">Belongs to the helicase family. PIF1 subfamily.</text>
</comment>
<dbReference type="AlphaFoldDB" id="A0A6L2Q845"/>
<evidence type="ECO:0000256" key="5">
    <source>
        <dbReference type="ARBA" id="ARBA00022840"/>
    </source>
</evidence>
<dbReference type="FunFam" id="3.40.50.300:FF:000805">
    <property type="entry name" value="ATP-dependent DNA helicase PIF1"/>
    <property type="match status" value="1"/>
</dbReference>
<evidence type="ECO:0000256" key="1">
    <source>
        <dbReference type="ARBA" id="ARBA00022741"/>
    </source>
</evidence>
<keyword evidence="16" id="KW-1185">Reference proteome</keyword>
<dbReference type="OrthoDB" id="272985at2759"/>
<evidence type="ECO:0000256" key="9">
    <source>
        <dbReference type="ARBA" id="ARBA00023204"/>
    </source>
</evidence>
<feature type="DNA-binding region" evidence="13">
    <location>
        <begin position="556"/>
        <end position="575"/>
    </location>
</feature>
<dbReference type="GO" id="GO:0005634">
    <property type="term" value="C:nucleus"/>
    <property type="evidence" value="ECO:0007669"/>
    <property type="project" value="UniProtKB-SubCell"/>
</dbReference>
<dbReference type="InterPro" id="IPR049163">
    <property type="entry name" value="Pif1-like_2B_dom"/>
</dbReference>
<organism evidence="15 16">
    <name type="scientific">Coptotermes formosanus</name>
    <name type="common">Formosan subterranean termite</name>
    <dbReference type="NCBI Taxonomy" id="36987"/>
    <lineage>
        <taxon>Eukaryota</taxon>
        <taxon>Metazoa</taxon>
        <taxon>Ecdysozoa</taxon>
        <taxon>Arthropoda</taxon>
        <taxon>Hexapoda</taxon>
        <taxon>Insecta</taxon>
        <taxon>Pterygota</taxon>
        <taxon>Neoptera</taxon>
        <taxon>Polyneoptera</taxon>
        <taxon>Dictyoptera</taxon>
        <taxon>Blattodea</taxon>
        <taxon>Blattoidea</taxon>
        <taxon>Termitoidae</taxon>
        <taxon>Rhinotermitidae</taxon>
        <taxon>Coptotermes</taxon>
    </lineage>
</organism>
<evidence type="ECO:0000256" key="6">
    <source>
        <dbReference type="ARBA" id="ARBA00023125"/>
    </source>
</evidence>
<keyword evidence="1 13" id="KW-0547">Nucleotide-binding</keyword>
<keyword evidence="9 13" id="KW-0234">DNA repair</keyword>
<dbReference type="HAMAP" id="MF_03176">
    <property type="entry name" value="PIF1"/>
    <property type="match status" value="1"/>
</dbReference>
<dbReference type="InterPro" id="IPR027417">
    <property type="entry name" value="P-loop_NTPase"/>
</dbReference>
<keyword evidence="3 13" id="KW-0378">Hydrolase</keyword>
<dbReference type="CDD" id="cd18037">
    <property type="entry name" value="DEXSc_Pif1_like"/>
    <property type="match status" value="1"/>
</dbReference>
<evidence type="ECO:0000256" key="3">
    <source>
        <dbReference type="ARBA" id="ARBA00022801"/>
    </source>
</evidence>
<dbReference type="FunFam" id="3.40.50.300:FF:003367">
    <property type="entry name" value="ATP-dependent DNA helicase PIF1"/>
    <property type="match status" value="1"/>
</dbReference>
<dbReference type="Pfam" id="PF25344">
    <property type="entry name" value="PH_LRR1"/>
    <property type="match status" value="1"/>
</dbReference>
<dbReference type="GO" id="GO:0016787">
    <property type="term" value="F:hydrolase activity"/>
    <property type="evidence" value="ECO:0007669"/>
    <property type="project" value="UniProtKB-KW"/>
</dbReference>
<comment type="cofactor">
    <cofactor evidence="13">
        <name>Mg(2+)</name>
        <dbReference type="ChEBI" id="CHEBI:18420"/>
    </cofactor>
</comment>
<dbReference type="InterPro" id="IPR051055">
    <property type="entry name" value="PIF1_helicase"/>
</dbReference>
<evidence type="ECO:0000256" key="8">
    <source>
        <dbReference type="ARBA" id="ARBA00023172"/>
    </source>
</evidence>
<dbReference type="PANTHER" id="PTHR47642:SF7">
    <property type="entry name" value="ATP-DEPENDENT DNA HELICASE PIF1"/>
    <property type="match status" value="1"/>
</dbReference>
<keyword evidence="2 13" id="KW-0227">DNA damage</keyword>
<evidence type="ECO:0000256" key="12">
    <source>
        <dbReference type="ARBA" id="ARBA00065873"/>
    </source>
</evidence>
<keyword evidence="5 13" id="KW-0067">ATP-binding</keyword>
<dbReference type="GO" id="GO:0005524">
    <property type="term" value="F:ATP binding"/>
    <property type="evidence" value="ECO:0007669"/>
    <property type="project" value="UniProtKB-UniRule"/>
</dbReference>
<keyword evidence="8 13" id="KW-0233">DNA recombination</keyword>
<evidence type="ECO:0000256" key="11">
    <source>
        <dbReference type="ARBA" id="ARBA00023242"/>
    </source>
</evidence>
<gene>
    <name evidence="13" type="primary">PIF1</name>
    <name evidence="15" type="ORF">Cfor_10993</name>
</gene>
<comment type="caution">
    <text evidence="15">The sequence shown here is derived from an EMBL/GenBank/DDBJ whole genome shotgun (WGS) entry which is preliminary data.</text>
</comment>
<dbReference type="Proteomes" id="UP000502823">
    <property type="component" value="Unassembled WGS sequence"/>
</dbReference>
<dbReference type="EMBL" id="BLKM01000732">
    <property type="protein sequence ID" value="GFG37957.1"/>
    <property type="molecule type" value="Genomic_DNA"/>
</dbReference>
<reference evidence="16" key="1">
    <citation type="submission" date="2020-01" db="EMBL/GenBank/DDBJ databases">
        <title>Draft genome sequence of the Termite Coptotermes fromosanus.</title>
        <authorList>
            <person name="Itakura S."/>
            <person name="Yosikawa Y."/>
            <person name="Umezawa K."/>
        </authorList>
    </citation>
    <scope>NUCLEOTIDE SEQUENCE [LARGE SCALE GENOMIC DNA]</scope>
</reference>
<evidence type="ECO:0000256" key="2">
    <source>
        <dbReference type="ARBA" id="ARBA00022763"/>
    </source>
</evidence>
<protein>
    <recommendedName>
        <fullName evidence="13">ATP-dependent DNA helicase PIF1</fullName>
        <ecNumber evidence="13">5.6.2.3</ecNumber>
    </recommendedName>
    <alternativeName>
        <fullName evidence="13">DNA 5'-3' helicase PIF1</fullName>
    </alternativeName>
    <alternativeName>
        <fullName evidence="13">DNA repair and recombination helicase PIF1</fullName>
    </alternativeName>
</protein>
<dbReference type="FunCoup" id="A0A6L2Q845">
    <property type="interactions" value="474"/>
</dbReference>
<name>A0A6L2Q845_COPFO</name>
<keyword evidence="7 13" id="KW-0496">Mitochondrion</keyword>
<comment type="catalytic activity">
    <reaction evidence="13">
        <text>ATP + H2O = ADP + phosphate + H(+)</text>
        <dbReference type="Rhea" id="RHEA:13065"/>
        <dbReference type="ChEBI" id="CHEBI:15377"/>
        <dbReference type="ChEBI" id="CHEBI:15378"/>
        <dbReference type="ChEBI" id="CHEBI:30616"/>
        <dbReference type="ChEBI" id="CHEBI:43474"/>
        <dbReference type="ChEBI" id="CHEBI:456216"/>
        <dbReference type="EC" id="5.6.2.3"/>
    </reaction>
</comment>
<dbReference type="GO" id="GO:0000723">
    <property type="term" value="P:telomere maintenance"/>
    <property type="evidence" value="ECO:0007669"/>
    <property type="project" value="InterPro"/>
</dbReference>
<dbReference type="SMART" id="SM00382">
    <property type="entry name" value="AAA"/>
    <property type="match status" value="1"/>
</dbReference>
<dbReference type="GO" id="GO:0005739">
    <property type="term" value="C:mitochondrion"/>
    <property type="evidence" value="ECO:0007669"/>
    <property type="project" value="UniProtKB-SubCell"/>
</dbReference>
<dbReference type="InParanoid" id="A0A6L2Q845"/>
<dbReference type="InterPro" id="IPR057437">
    <property type="entry name" value="PIF1/LRR1_PH"/>
</dbReference>
<dbReference type="InterPro" id="IPR010285">
    <property type="entry name" value="DNA_helicase_pif1-like_DEAD"/>
</dbReference>
<keyword evidence="6 13" id="KW-0238">DNA-binding</keyword>
<feature type="domain" description="AAA+ ATPase" evidence="14">
    <location>
        <begin position="199"/>
        <end position="342"/>
    </location>
</feature>
<dbReference type="Pfam" id="PF05970">
    <property type="entry name" value="PIF1"/>
    <property type="match status" value="1"/>
</dbReference>
<evidence type="ECO:0000256" key="7">
    <source>
        <dbReference type="ARBA" id="ARBA00023128"/>
    </source>
</evidence>
<dbReference type="GO" id="GO:0003677">
    <property type="term" value="F:DNA binding"/>
    <property type="evidence" value="ECO:0007669"/>
    <property type="project" value="UniProtKB-KW"/>
</dbReference>
<dbReference type="GO" id="GO:0043139">
    <property type="term" value="F:5'-3' DNA helicase activity"/>
    <property type="evidence" value="ECO:0007669"/>
    <property type="project" value="UniProtKB-UniRule"/>
</dbReference>
<proteinExistence type="inferred from homology"/>
<evidence type="ECO:0000256" key="13">
    <source>
        <dbReference type="HAMAP-Rule" id="MF_03176"/>
    </source>
</evidence>
<evidence type="ECO:0000313" key="15">
    <source>
        <dbReference type="EMBL" id="GFG37957.1"/>
    </source>
</evidence>
<dbReference type="GO" id="GO:0006310">
    <property type="term" value="P:DNA recombination"/>
    <property type="evidence" value="ECO:0007669"/>
    <property type="project" value="UniProtKB-UniRule"/>
</dbReference>
<accession>A0A6L2Q845</accession>
<dbReference type="EC" id="5.6.2.3" evidence="13"/>
<dbReference type="CDD" id="cd18809">
    <property type="entry name" value="SF1_C_RecD"/>
    <property type="match status" value="1"/>
</dbReference>